<proteinExistence type="predicted"/>
<name>A0A437MII4_9PROT</name>
<evidence type="ECO:0000313" key="2">
    <source>
        <dbReference type="Proteomes" id="UP000282957"/>
    </source>
</evidence>
<accession>A0A437MII4</accession>
<dbReference type="EMBL" id="SACL01000002">
    <property type="protein sequence ID" value="RVT97436.1"/>
    <property type="molecule type" value="Genomic_DNA"/>
</dbReference>
<dbReference type="RefSeq" id="WP_127786664.1">
    <property type="nucleotide sequence ID" value="NZ_SACL01000002.1"/>
</dbReference>
<sequence>MALVDSATGEILRQTMPIPERLEAIAISPDSRRALTLIGVGSSLVEYDLTTGQETGRHIVRAETREEHLAFGFHADGRVLVLVRHTPLPDCCLYRLLAVDGQQATEVGRWTTPFFQSVRTRPIEPDGTVRLFGWSRVGGGLEETVLVPGHAPIVSLLNDASLSEIWRGAVSAGARTFLVANSPQIPDNHPGPPPWTQPVDDVEIVDRPDGGVPTSAGRAGLRTHVQAMALSADGQTGAFIASDPDSLDYEPVLHIVTRQPGGRLSIRRSDVLSSLHLGRTSSRTRVSADALLSRLHALARRGIMDRDQTLNTLGLWVGGHQTYTNPHSETFQLRGTLSPTGFMAVYRQGLAYLPPWRRRFSFRLQLDGASPCLTADAVRRVFGEPGPDTIPTGIPGGPYRQPRFNLTYRGRTDRETNFTFFLGHCAHVVEMSMHAPVE</sequence>
<keyword evidence="2" id="KW-1185">Reference proteome</keyword>
<dbReference type="Proteomes" id="UP000282957">
    <property type="component" value="Unassembled WGS sequence"/>
</dbReference>
<dbReference type="InterPro" id="IPR011044">
    <property type="entry name" value="Quino_amine_DH_bsu"/>
</dbReference>
<dbReference type="SUPFAM" id="SSF50969">
    <property type="entry name" value="YVTN repeat-like/Quinoprotein amine dehydrogenase"/>
    <property type="match status" value="1"/>
</dbReference>
<protein>
    <submittedName>
        <fullName evidence="1">Uncharacterized protein</fullName>
    </submittedName>
</protein>
<comment type="caution">
    <text evidence="1">The sequence shown here is derived from an EMBL/GenBank/DDBJ whole genome shotgun (WGS) entry which is preliminary data.</text>
</comment>
<dbReference type="AlphaFoldDB" id="A0A437MII4"/>
<organism evidence="1 2">
    <name type="scientific">Rhodovarius crocodyli</name>
    <dbReference type="NCBI Taxonomy" id="1979269"/>
    <lineage>
        <taxon>Bacteria</taxon>
        <taxon>Pseudomonadati</taxon>
        <taxon>Pseudomonadota</taxon>
        <taxon>Alphaproteobacteria</taxon>
        <taxon>Acetobacterales</taxon>
        <taxon>Roseomonadaceae</taxon>
        <taxon>Rhodovarius</taxon>
    </lineage>
</organism>
<evidence type="ECO:0000313" key="1">
    <source>
        <dbReference type="EMBL" id="RVT97436.1"/>
    </source>
</evidence>
<gene>
    <name evidence="1" type="ORF">EOD42_06285</name>
</gene>
<reference evidence="1 2" key="1">
    <citation type="submission" date="2019-01" db="EMBL/GenBank/DDBJ databases">
        <authorList>
            <person name="Chen W.-M."/>
        </authorList>
    </citation>
    <scope>NUCLEOTIDE SEQUENCE [LARGE SCALE GENOMIC DNA]</scope>
    <source>
        <strain evidence="1 2">CCP-6</strain>
    </source>
</reference>